<dbReference type="InterPro" id="IPR011009">
    <property type="entry name" value="Kinase-like_dom_sf"/>
</dbReference>
<evidence type="ECO:0000256" key="11">
    <source>
        <dbReference type="ARBA" id="ARBA00022729"/>
    </source>
</evidence>
<dbReference type="FunFam" id="3.80.10.10:FF:000095">
    <property type="entry name" value="LRR receptor-like serine/threonine-protein kinase GSO1"/>
    <property type="match status" value="1"/>
</dbReference>
<dbReference type="SMR" id="A0A0R0ILM7"/>
<dbReference type="PaxDb" id="3847-GLYMA09G35140.1"/>
<dbReference type="SUPFAM" id="SSF56112">
    <property type="entry name" value="Protein kinase-like (PK-like)"/>
    <property type="match status" value="1"/>
</dbReference>
<dbReference type="GeneID" id="102664380"/>
<dbReference type="InterPro" id="IPR001611">
    <property type="entry name" value="Leu-rich_rpt"/>
</dbReference>
<keyword evidence="11" id="KW-0732">Signal</keyword>
<name>A0A0R0ILM7_SOYBN</name>
<evidence type="ECO:0000256" key="5">
    <source>
        <dbReference type="ARBA" id="ARBA00022475"/>
    </source>
</evidence>
<gene>
    <name evidence="26" type="primary">LOC102664380</name>
    <name evidence="25" type="ORF">GLYMA_09G217500</name>
</gene>
<dbReference type="Pfam" id="PF13855">
    <property type="entry name" value="LRR_8"/>
    <property type="match status" value="1"/>
</dbReference>
<evidence type="ECO:0000259" key="24">
    <source>
        <dbReference type="PROSITE" id="PS50011"/>
    </source>
</evidence>
<evidence type="ECO:0000256" key="7">
    <source>
        <dbReference type="ARBA" id="ARBA00022553"/>
    </source>
</evidence>
<dbReference type="PROSITE" id="PS50011">
    <property type="entry name" value="PROTEIN_KINASE_DOM"/>
    <property type="match status" value="1"/>
</dbReference>
<evidence type="ECO:0000256" key="3">
    <source>
        <dbReference type="ARBA" id="ARBA00008684"/>
    </source>
</evidence>
<comment type="similarity">
    <text evidence="3">Belongs to the protein kinase superfamily. Ser/Thr protein kinase family.</text>
</comment>
<dbReference type="Pfam" id="PF00560">
    <property type="entry name" value="LRR_1"/>
    <property type="match status" value="7"/>
</dbReference>
<evidence type="ECO:0000256" key="22">
    <source>
        <dbReference type="PROSITE-ProRule" id="PRU10141"/>
    </source>
</evidence>
<evidence type="ECO:0000256" key="16">
    <source>
        <dbReference type="ARBA" id="ARBA00022989"/>
    </source>
</evidence>
<dbReference type="FunFam" id="3.30.200.20:FF:000432">
    <property type="entry name" value="LRR receptor-like serine/threonine-protein kinase EFR"/>
    <property type="match status" value="1"/>
</dbReference>
<dbReference type="CDD" id="cd14066">
    <property type="entry name" value="STKc_IRAK"/>
    <property type="match status" value="1"/>
</dbReference>
<dbReference type="InterPro" id="IPR008271">
    <property type="entry name" value="Ser/Thr_kinase_AS"/>
</dbReference>
<dbReference type="PROSITE" id="PS51450">
    <property type="entry name" value="LRR"/>
    <property type="match status" value="1"/>
</dbReference>
<dbReference type="Proteomes" id="UP000008827">
    <property type="component" value="Chromosome 9"/>
</dbReference>
<sequence>MKNSSLMLLAFWSVYVHLFCLFMLNSLCFIPNMTTFASRNEIDHLALLKFKESISTDPYGIFLSWNTSNHFCNWPGITCNPKLQRVTQLNLTGYKLEGSISPHVGNLSYMIKLNLATNSFHGKIPQELGRLSHLQQLSVANNLLAGEIPTNLTGCTDLKILYLHRNNLIGKIPIQIGSLQKLEQLSTSRNKLTGGIPSFTGNLSSLTLLDIGNNNLEGDIPQEICLLKSLTFLALGQNNLTGTLPPCLYNMSSLTMISATENQLNGSLPPNMFHTLSNLQEFYIAVNKISGPIPPSITNASIFFLALEASRNNLTGQIPSLGKLQYLDILSLSWNNLGDNSTNDLDFLKSLTNCSNLHMISISYNNFGGHLPNSLGNLSSQLSLLYLGGNQISGEIPAAIGNLIGLTLLTMENNSISGNIPTSFGKFQKMQKINLAGNKLSGEIRAYIGNLSQLFHLELNENVLEGNIPPSLGNCQKLQYLDLSHNNLTGTIPSEVFMLSSLTKLLNLSQNSLSGSIPDKVGNLKNLDLLDMSENRLSSEIPGTIGECIMLEYLYLQGNSLQGIIPSSLASLKGLQRLDLSRNNLSGSIPNVLQKITILKYFNVSFNKLDGEVPTEGFFQNASALVLNGNSKLCGGISKLHLPPCPLKGKKLARHQKFRLIAAIVSVVVFLLMLSFILTIYWMRKRSNKPSLESPTIDHQLAQVSYQSLHNGTDGFSSTNLIGSGSFSSVYKGTLEFKDKVVAIKVLNLEKKGAHKSFITECNALKNIKHRNLVQILTCCSSSDYKGQEFKALIFEYMRNGSLEQWLHPSTLNAEQPRTLNLDQRLNIMIDIASAIHYLHHECEQSIVHCDLKPSNVLLDDDMVAHVSDFGIARLLSTINETTSKQTSTIGIKGTLGYAPPEYGMTSEVSTYGDVYSFGILMLEMLTGRRPTDEIFEDGQNLRNFVAISFPDNISQILDPQLIPSDEATTLKENHHNLNPSVEMCLVSLFRIGLACSMESQKERKTMNDVIMELNRIREVLSTCW</sequence>
<evidence type="ECO:0000256" key="19">
    <source>
        <dbReference type="ARBA" id="ARBA00023180"/>
    </source>
</evidence>
<keyword evidence="13 22" id="KW-0547">Nucleotide-binding</keyword>
<reference evidence="26" key="2">
    <citation type="submission" date="2018-02" db="UniProtKB">
        <authorList>
            <consortium name="EnsemblPlants"/>
        </authorList>
    </citation>
    <scope>IDENTIFICATION</scope>
    <source>
        <strain evidence="26">Williams 82</strain>
    </source>
</reference>
<keyword evidence="14" id="KW-0418">Kinase</keyword>
<dbReference type="FunFam" id="1.10.510.10:FF:000358">
    <property type="entry name" value="Putative leucine-rich repeat receptor-like serine/threonine-protein kinase"/>
    <property type="match status" value="1"/>
</dbReference>
<evidence type="ECO:0000313" key="26">
    <source>
        <dbReference type="EnsemblPlants" id="KRH39759"/>
    </source>
</evidence>
<evidence type="ECO:0000256" key="20">
    <source>
        <dbReference type="ARBA" id="ARBA00047899"/>
    </source>
</evidence>
<dbReference type="InterPro" id="IPR000719">
    <property type="entry name" value="Prot_kinase_dom"/>
</dbReference>
<keyword evidence="15 22" id="KW-0067">ATP-binding</keyword>
<dbReference type="SMART" id="SM00369">
    <property type="entry name" value="LRR_TYP"/>
    <property type="match status" value="7"/>
</dbReference>
<evidence type="ECO:0000256" key="8">
    <source>
        <dbReference type="ARBA" id="ARBA00022614"/>
    </source>
</evidence>
<protein>
    <recommendedName>
        <fullName evidence="4">non-specific serine/threonine protein kinase</fullName>
        <ecNumber evidence="4">2.7.11.1</ecNumber>
    </recommendedName>
</protein>
<dbReference type="InterPro" id="IPR051420">
    <property type="entry name" value="Ser_Thr_Kinases_DiverseReg"/>
</dbReference>
<organism evidence="25">
    <name type="scientific">Glycine max</name>
    <name type="common">Soybean</name>
    <name type="synonym">Glycine hispida</name>
    <dbReference type="NCBI Taxonomy" id="3847"/>
    <lineage>
        <taxon>Eukaryota</taxon>
        <taxon>Viridiplantae</taxon>
        <taxon>Streptophyta</taxon>
        <taxon>Embryophyta</taxon>
        <taxon>Tracheophyta</taxon>
        <taxon>Spermatophyta</taxon>
        <taxon>Magnoliopsida</taxon>
        <taxon>eudicotyledons</taxon>
        <taxon>Gunneridae</taxon>
        <taxon>Pentapetalae</taxon>
        <taxon>rosids</taxon>
        <taxon>fabids</taxon>
        <taxon>Fabales</taxon>
        <taxon>Fabaceae</taxon>
        <taxon>Papilionoideae</taxon>
        <taxon>50 kb inversion clade</taxon>
        <taxon>NPAAA clade</taxon>
        <taxon>indigoferoid/millettioid clade</taxon>
        <taxon>Phaseoleae</taxon>
        <taxon>Glycine</taxon>
        <taxon>Glycine subgen. Soja</taxon>
    </lineage>
</organism>
<dbReference type="InterPro" id="IPR003591">
    <property type="entry name" value="Leu-rich_rpt_typical-subtyp"/>
</dbReference>
<keyword evidence="19" id="KW-0325">Glycoprotein</keyword>
<dbReference type="GO" id="GO:0005886">
    <property type="term" value="C:plasma membrane"/>
    <property type="evidence" value="ECO:0000318"/>
    <property type="project" value="GO_Central"/>
</dbReference>
<comment type="subcellular location">
    <subcellularLocation>
        <location evidence="1">Cell membrane</location>
        <topology evidence="1">Single-pass membrane protein</topology>
    </subcellularLocation>
    <subcellularLocation>
        <location evidence="2">Membrane</location>
        <topology evidence="2">Single-pass type I membrane protein</topology>
    </subcellularLocation>
</comment>
<dbReference type="InterPro" id="IPR013210">
    <property type="entry name" value="LRR_N_plant-typ"/>
</dbReference>
<evidence type="ECO:0000256" key="9">
    <source>
        <dbReference type="ARBA" id="ARBA00022679"/>
    </source>
</evidence>
<dbReference type="GO" id="GO:0005524">
    <property type="term" value="F:ATP binding"/>
    <property type="evidence" value="ECO:0007669"/>
    <property type="project" value="UniProtKB-UniRule"/>
</dbReference>
<feature type="transmembrane region" description="Helical" evidence="23">
    <location>
        <begin position="6"/>
        <end position="30"/>
    </location>
</feature>
<dbReference type="EnsemblPlants" id="KRH39759">
    <property type="protein sequence ID" value="KRH39759"/>
    <property type="gene ID" value="GLYMA_09G217500"/>
</dbReference>
<keyword evidence="9" id="KW-0808">Transferase</keyword>
<dbReference type="PANTHER" id="PTHR48005">
    <property type="entry name" value="LEUCINE RICH REPEAT KINASE 2"/>
    <property type="match status" value="1"/>
</dbReference>
<evidence type="ECO:0000313" key="25">
    <source>
        <dbReference type="EMBL" id="KRH39759.1"/>
    </source>
</evidence>
<dbReference type="OMA" id="RIIGNET"/>
<keyword evidence="7" id="KW-0597">Phosphoprotein</keyword>
<evidence type="ECO:0000256" key="6">
    <source>
        <dbReference type="ARBA" id="ARBA00022527"/>
    </source>
</evidence>
<dbReference type="PANTHER" id="PTHR48005:SF88">
    <property type="entry name" value="PROTEIN KINASE DOMAIN-CONTAINING PROTEIN"/>
    <property type="match status" value="1"/>
</dbReference>
<dbReference type="SUPFAM" id="SSF52058">
    <property type="entry name" value="L domain-like"/>
    <property type="match status" value="2"/>
</dbReference>
<comment type="catalytic activity">
    <reaction evidence="20">
        <text>L-threonyl-[protein] + ATP = O-phospho-L-threonyl-[protein] + ADP + H(+)</text>
        <dbReference type="Rhea" id="RHEA:46608"/>
        <dbReference type="Rhea" id="RHEA-COMP:11060"/>
        <dbReference type="Rhea" id="RHEA-COMP:11605"/>
        <dbReference type="ChEBI" id="CHEBI:15378"/>
        <dbReference type="ChEBI" id="CHEBI:30013"/>
        <dbReference type="ChEBI" id="CHEBI:30616"/>
        <dbReference type="ChEBI" id="CHEBI:61977"/>
        <dbReference type="ChEBI" id="CHEBI:456216"/>
        <dbReference type="EC" id="2.7.11.1"/>
    </reaction>
</comment>
<keyword evidence="16 23" id="KW-1133">Transmembrane helix</keyword>
<keyword evidence="6" id="KW-0723">Serine/threonine-protein kinase</keyword>
<dbReference type="EC" id="2.7.11.1" evidence="4"/>
<dbReference type="Gene3D" id="1.10.510.10">
    <property type="entry name" value="Transferase(Phosphotransferase) domain 1"/>
    <property type="match status" value="1"/>
</dbReference>
<keyword evidence="8" id="KW-0433">Leucine-rich repeat</keyword>
<dbReference type="PROSITE" id="PS00107">
    <property type="entry name" value="PROTEIN_KINASE_ATP"/>
    <property type="match status" value="1"/>
</dbReference>
<evidence type="ECO:0000256" key="13">
    <source>
        <dbReference type="ARBA" id="ARBA00022741"/>
    </source>
</evidence>
<dbReference type="FunFam" id="3.80.10.10:FF:000288">
    <property type="entry name" value="LRR receptor-like serine/threonine-protein kinase EFR"/>
    <property type="match status" value="1"/>
</dbReference>
<reference evidence="25 26" key="1">
    <citation type="journal article" date="2010" name="Nature">
        <title>Genome sequence of the palaeopolyploid soybean.</title>
        <authorList>
            <person name="Schmutz J."/>
            <person name="Cannon S.B."/>
            <person name="Schlueter J."/>
            <person name="Ma J."/>
            <person name="Mitros T."/>
            <person name="Nelson W."/>
            <person name="Hyten D.L."/>
            <person name="Song Q."/>
            <person name="Thelen J.J."/>
            <person name="Cheng J."/>
            <person name="Xu D."/>
            <person name="Hellsten U."/>
            <person name="May G.D."/>
            <person name="Yu Y."/>
            <person name="Sakurai T."/>
            <person name="Umezawa T."/>
            <person name="Bhattacharyya M.K."/>
            <person name="Sandhu D."/>
            <person name="Valliyodan B."/>
            <person name="Lindquist E."/>
            <person name="Peto M."/>
            <person name="Grant D."/>
            <person name="Shu S."/>
            <person name="Goodstein D."/>
            <person name="Barry K."/>
            <person name="Futrell-Griggs M."/>
            <person name="Abernathy B."/>
            <person name="Du J."/>
            <person name="Tian Z."/>
            <person name="Zhu L."/>
            <person name="Gill N."/>
            <person name="Joshi T."/>
            <person name="Libault M."/>
            <person name="Sethuraman A."/>
            <person name="Zhang X.-C."/>
            <person name="Shinozaki K."/>
            <person name="Nguyen H.T."/>
            <person name="Wing R.A."/>
            <person name="Cregan P."/>
            <person name="Specht J."/>
            <person name="Grimwood J."/>
            <person name="Rokhsar D."/>
            <person name="Stacey G."/>
            <person name="Shoemaker R.C."/>
            <person name="Jackson S.A."/>
        </authorList>
    </citation>
    <scope>NUCLEOTIDE SEQUENCE [LARGE SCALE GENOMIC DNA]</scope>
    <source>
        <strain evidence="26">cv. Williams 82</strain>
        <tissue evidence="25">Callus</tissue>
    </source>
</reference>
<dbReference type="PROSITE" id="PS00108">
    <property type="entry name" value="PROTEIN_KINASE_ST"/>
    <property type="match status" value="1"/>
</dbReference>
<dbReference type="RefSeq" id="XP_006587664.3">
    <property type="nucleotide sequence ID" value="XM_006587601.4"/>
</dbReference>
<comment type="catalytic activity">
    <reaction evidence="21">
        <text>L-seryl-[protein] + ATP = O-phospho-L-seryl-[protein] + ADP + H(+)</text>
        <dbReference type="Rhea" id="RHEA:17989"/>
        <dbReference type="Rhea" id="RHEA-COMP:9863"/>
        <dbReference type="Rhea" id="RHEA-COMP:11604"/>
        <dbReference type="ChEBI" id="CHEBI:15378"/>
        <dbReference type="ChEBI" id="CHEBI:29999"/>
        <dbReference type="ChEBI" id="CHEBI:30616"/>
        <dbReference type="ChEBI" id="CHEBI:83421"/>
        <dbReference type="ChEBI" id="CHEBI:456216"/>
        <dbReference type="EC" id="2.7.11.1"/>
    </reaction>
</comment>
<evidence type="ECO:0000256" key="12">
    <source>
        <dbReference type="ARBA" id="ARBA00022737"/>
    </source>
</evidence>
<dbReference type="GO" id="GO:0004674">
    <property type="term" value="F:protein serine/threonine kinase activity"/>
    <property type="evidence" value="ECO:0007669"/>
    <property type="project" value="UniProtKB-KW"/>
</dbReference>
<evidence type="ECO:0000313" key="27">
    <source>
        <dbReference type="Proteomes" id="UP000008827"/>
    </source>
</evidence>
<dbReference type="SMART" id="SM00220">
    <property type="entry name" value="S_TKc"/>
    <property type="match status" value="1"/>
</dbReference>
<evidence type="ECO:0000256" key="21">
    <source>
        <dbReference type="ARBA" id="ARBA00048679"/>
    </source>
</evidence>
<keyword evidence="27" id="KW-1185">Reference proteome</keyword>
<dbReference type="Gene3D" id="3.80.10.10">
    <property type="entry name" value="Ribonuclease Inhibitor"/>
    <property type="match status" value="4"/>
</dbReference>
<dbReference type="Pfam" id="PF00069">
    <property type="entry name" value="Pkinase"/>
    <property type="match status" value="1"/>
</dbReference>
<dbReference type="InterPro" id="IPR032675">
    <property type="entry name" value="LRR_dom_sf"/>
</dbReference>
<evidence type="ECO:0000256" key="17">
    <source>
        <dbReference type="ARBA" id="ARBA00023136"/>
    </source>
</evidence>
<accession>A0A0R0ILM7</accession>
<dbReference type="EMBL" id="CM000842">
    <property type="protein sequence ID" value="KRH39759.1"/>
    <property type="molecule type" value="Genomic_DNA"/>
</dbReference>
<evidence type="ECO:0000256" key="23">
    <source>
        <dbReference type="SAM" id="Phobius"/>
    </source>
</evidence>
<evidence type="ECO:0000256" key="1">
    <source>
        <dbReference type="ARBA" id="ARBA00004162"/>
    </source>
</evidence>
<dbReference type="Pfam" id="PF08263">
    <property type="entry name" value="LRRNT_2"/>
    <property type="match status" value="1"/>
</dbReference>
<dbReference type="Gene3D" id="3.30.200.20">
    <property type="entry name" value="Phosphorylase Kinase, domain 1"/>
    <property type="match status" value="1"/>
</dbReference>
<keyword evidence="10 23" id="KW-0812">Transmembrane</keyword>
<evidence type="ECO:0000256" key="10">
    <source>
        <dbReference type="ARBA" id="ARBA00022692"/>
    </source>
</evidence>
<evidence type="ECO:0000256" key="14">
    <source>
        <dbReference type="ARBA" id="ARBA00022777"/>
    </source>
</evidence>
<evidence type="ECO:0000256" key="4">
    <source>
        <dbReference type="ARBA" id="ARBA00012513"/>
    </source>
</evidence>
<proteinExistence type="inferred from homology"/>
<feature type="transmembrane region" description="Helical" evidence="23">
    <location>
        <begin position="660"/>
        <end position="683"/>
    </location>
</feature>
<dbReference type="PRINTS" id="PR00019">
    <property type="entry name" value="LEURICHRPT"/>
</dbReference>
<keyword evidence="17 23" id="KW-0472">Membrane</keyword>
<reference evidence="25" key="3">
    <citation type="submission" date="2018-07" db="EMBL/GenBank/DDBJ databases">
        <title>WGS assembly of Glycine max.</title>
        <authorList>
            <person name="Schmutz J."/>
            <person name="Cannon S."/>
            <person name="Schlueter J."/>
            <person name="Ma J."/>
            <person name="Mitros T."/>
            <person name="Nelson W."/>
            <person name="Hyten D."/>
            <person name="Song Q."/>
            <person name="Thelen J."/>
            <person name="Cheng J."/>
            <person name="Xu D."/>
            <person name="Hellsten U."/>
            <person name="May G."/>
            <person name="Yu Y."/>
            <person name="Sakurai T."/>
            <person name="Umezawa T."/>
            <person name="Bhattacharyya M."/>
            <person name="Sandhu D."/>
            <person name="Valliyodan B."/>
            <person name="Lindquist E."/>
            <person name="Peto M."/>
            <person name="Grant D."/>
            <person name="Shu S."/>
            <person name="Goodstein D."/>
            <person name="Barry K."/>
            <person name="Futrell-Griggs M."/>
            <person name="Abernathy B."/>
            <person name="Du J."/>
            <person name="Tian Z."/>
            <person name="Zhu L."/>
            <person name="Gill N."/>
            <person name="Joshi T."/>
            <person name="Libault M."/>
            <person name="Sethuraman A."/>
            <person name="Zhang X."/>
            <person name="Shinozaki K."/>
            <person name="Nguyen H."/>
            <person name="Wing R."/>
            <person name="Cregan P."/>
            <person name="Specht J."/>
            <person name="Grimwood J."/>
            <person name="Rokhsar D."/>
            <person name="Stacey G."/>
            <person name="Shoemaker R."/>
            <person name="Jackson S."/>
        </authorList>
    </citation>
    <scope>NUCLEOTIDE SEQUENCE</scope>
    <source>
        <tissue evidence="25">Callus</tissue>
    </source>
</reference>
<dbReference type="AlphaFoldDB" id="A0A0R0ILM7"/>
<evidence type="ECO:0000256" key="2">
    <source>
        <dbReference type="ARBA" id="ARBA00004479"/>
    </source>
</evidence>
<dbReference type="Gramene" id="KRH39759">
    <property type="protein sequence ID" value="KRH39759"/>
    <property type="gene ID" value="GLYMA_09G217500"/>
</dbReference>
<evidence type="ECO:0000256" key="15">
    <source>
        <dbReference type="ARBA" id="ARBA00022840"/>
    </source>
</evidence>
<evidence type="ECO:0000256" key="18">
    <source>
        <dbReference type="ARBA" id="ARBA00023170"/>
    </source>
</evidence>
<feature type="domain" description="Protein kinase" evidence="24">
    <location>
        <begin position="716"/>
        <end position="1025"/>
    </location>
</feature>
<keyword evidence="12" id="KW-0677">Repeat</keyword>
<keyword evidence="5" id="KW-1003">Cell membrane</keyword>
<keyword evidence="18" id="KW-0675">Receptor</keyword>
<feature type="binding site" evidence="22">
    <location>
        <position position="745"/>
    </location>
    <ligand>
        <name>ATP</name>
        <dbReference type="ChEBI" id="CHEBI:30616"/>
    </ligand>
</feature>
<dbReference type="STRING" id="3847.A0A0R0ILM7"/>
<dbReference type="InterPro" id="IPR017441">
    <property type="entry name" value="Protein_kinase_ATP_BS"/>
</dbReference>